<accession>A0A495IVU6</accession>
<gene>
    <name evidence="1" type="ORF">BDD43_1014</name>
</gene>
<evidence type="ECO:0000313" key="2">
    <source>
        <dbReference type="Proteomes" id="UP000268007"/>
    </source>
</evidence>
<evidence type="ECO:0000313" key="1">
    <source>
        <dbReference type="EMBL" id="RKR80877.1"/>
    </source>
</evidence>
<comment type="caution">
    <text evidence="1">The sequence shown here is derived from an EMBL/GenBank/DDBJ whole genome shotgun (WGS) entry which is preliminary data.</text>
</comment>
<keyword evidence="2" id="KW-1185">Reference proteome</keyword>
<dbReference type="EMBL" id="RBKU01000001">
    <property type="protein sequence ID" value="RKR80877.1"/>
    <property type="molecule type" value="Genomic_DNA"/>
</dbReference>
<sequence>MCLIYSSKKKPLKNEWLLYSNTCDDARGGAHNNDGGSYHGDKQAGA</sequence>
<organism evidence="1 2">
    <name type="scientific">Mucilaginibacter gracilis</name>
    <dbReference type="NCBI Taxonomy" id="423350"/>
    <lineage>
        <taxon>Bacteria</taxon>
        <taxon>Pseudomonadati</taxon>
        <taxon>Bacteroidota</taxon>
        <taxon>Sphingobacteriia</taxon>
        <taxon>Sphingobacteriales</taxon>
        <taxon>Sphingobacteriaceae</taxon>
        <taxon>Mucilaginibacter</taxon>
    </lineage>
</organism>
<dbReference type="Proteomes" id="UP000268007">
    <property type="component" value="Unassembled WGS sequence"/>
</dbReference>
<proteinExistence type="predicted"/>
<protein>
    <submittedName>
        <fullName evidence="1">Uncharacterized protein</fullName>
    </submittedName>
</protein>
<reference evidence="1 2" key="1">
    <citation type="submission" date="2018-10" db="EMBL/GenBank/DDBJ databases">
        <title>Genomic Encyclopedia of Archaeal and Bacterial Type Strains, Phase II (KMG-II): from individual species to whole genera.</title>
        <authorList>
            <person name="Goeker M."/>
        </authorList>
    </citation>
    <scope>NUCLEOTIDE SEQUENCE [LARGE SCALE GENOMIC DNA]</scope>
    <source>
        <strain evidence="1 2">DSM 18602</strain>
    </source>
</reference>
<name>A0A495IVU6_9SPHI</name>
<dbReference type="AlphaFoldDB" id="A0A495IVU6"/>